<dbReference type="Proteomes" id="UP001152561">
    <property type="component" value="Unassembled WGS sequence"/>
</dbReference>
<keyword evidence="2" id="KW-1185">Reference proteome</keyword>
<dbReference type="AlphaFoldDB" id="A0A9Q1L1F1"/>
<protein>
    <submittedName>
        <fullName evidence="1">Uncharacterized protein</fullName>
    </submittedName>
</protein>
<dbReference type="EMBL" id="JAJAGQ010000024">
    <property type="protein sequence ID" value="KAJ8526467.1"/>
    <property type="molecule type" value="Genomic_DNA"/>
</dbReference>
<accession>A0A9Q1L1F1</accession>
<evidence type="ECO:0000313" key="1">
    <source>
        <dbReference type="EMBL" id="KAJ8526467.1"/>
    </source>
</evidence>
<proteinExistence type="predicted"/>
<comment type="caution">
    <text evidence="1">The sequence shown here is derived from an EMBL/GenBank/DDBJ whole genome shotgun (WGS) entry which is preliminary data.</text>
</comment>
<organism evidence="1 2">
    <name type="scientific">Anisodus acutangulus</name>
    <dbReference type="NCBI Taxonomy" id="402998"/>
    <lineage>
        <taxon>Eukaryota</taxon>
        <taxon>Viridiplantae</taxon>
        <taxon>Streptophyta</taxon>
        <taxon>Embryophyta</taxon>
        <taxon>Tracheophyta</taxon>
        <taxon>Spermatophyta</taxon>
        <taxon>Magnoliopsida</taxon>
        <taxon>eudicotyledons</taxon>
        <taxon>Gunneridae</taxon>
        <taxon>Pentapetalae</taxon>
        <taxon>asterids</taxon>
        <taxon>lamiids</taxon>
        <taxon>Solanales</taxon>
        <taxon>Solanaceae</taxon>
        <taxon>Solanoideae</taxon>
        <taxon>Hyoscyameae</taxon>
        <taxon>Anisodus</taxon>
    </lineage>
</organism>
<evidence type="ECO:0000313" key="2">
    <source>
        <dbReference type="Proteomes" id="UP001152561"/>
    </source>
</evidence>
<reference evidence="2" key="1">
    <citation type="journal article" date="2023" name="Proc. Natl. Acad. Sci. U.S.A.">
        <title>Genomic and structural basis for evolution of tropane alkaloid biosynthesis.</title>
        <authorList>
            <person name="Wanga Y.-J."/>
            <person name="Taina T."/>
            <person name="Yua J.-Y."/>
            <person name="Lia J."/>
            <person name="Xua B."/>
            <person name="Chenc J."/>
            <person name="D'Auriad J.C."/>
            <person name="Huanga J.-P."/>
            <person name="Huanga S.-X."/>
        </authorList>
    </citation>
    <scope>NUCLEOTIDE SEQUENCE [LARGE SCALE GENOMIC DNA]</scope>
    <source>
        <strain evidence="2">cv. KIB-2019</strain>
    </source>
</reference>
<name>A0A9Q1L1F1_9SOLA</name>
<gene>
    <name evidence="1" type="ORF">K7X08_028944</name>
</gene>
<sequence length="150" mass="17551">MSTIPLKRILYCNGIPVFYWMQKEVKQIEAMEKLQHVVIEWMARHGGIKEDYPGAMWNQRVQVEIFEEEQVKVRNKELEVVLERMNGDMMSCNEELIPSKSLMYENAHAIVQVPHAQQTLNFNSISPTKKLHDLVTHNIKEVVVHVHSDE</sequence>